<dbReference type="GO" id="GO:0006730">
    <property type="term" value="P:one-carbon metabolic process"/>
    <property type="evidence" value="ECO:0007669"/>
    <property type="project" value="UniProtKB-KW"/>
</dbReference>
<comment type="pathway">
    <text evidence="4 17">Cofactor biosynthesis; tetrahydrofolylpolyglutamate biosynthesis.</text>
</comment>
<keyword evidence="7 17" id="KW-0554">One-carbon metabolism</keyword>
<keyword evidence="15" id="KW-0472">Membrane</keyword>
<dbReference type="PROSITE" id="PS01012">
    <property type="entry name" value="FOLYLPOLYGLU_SYNT_2"/>
    <property type="match status" value="1"/>
</dbReference>
<evidence type="ECO:0000256" key="9">
    <source>
        <dbReference type="ARBA" id="ARBA00022723"/>
    </source>
</evidence>
<dbReference type="AlphaFoldDB" id="A0A914IH11"/>
<feature type="binding site" evidence="19">
    <location>
        <position position="258"/>
    </location>
    <ligand>
        <name>Mg(2+)</name>
        <dbReference type="ChEBI" id="CHEBI:18420"/>
        <label>1</label>
    </ligand>
</feature>
<name>A0A914IH11_GLORO</name>
<dbReference type="GO" id="GO:0005759">
    <property type="term" value="C:mitochondrial matrix"/>
    <property type="evidence" value="ECO:0007669"/>
    <property type="project" value="UniProtKB-SubCell"/>
</dbReference>
<reference evidence="21" key="1">
    <citation type="submission" date="2022-11" db="UniProtKB">
        <authorList>
            <consortium name="WormBaseParasite"/>
        </authorList>
    </citation>
    <scope>IDENTIFICATION</scope>
</reference>
<evidence type="ECO:0000256" key="2">
    <source>
        <dbReference type="ARBA" id="ARBA00004305"/>
    </source>
</evidence>
<dbReference type="SUPFAM" id="SSF53244">
    <property type="entry name" value="MurD-like peptide ligases, peptide-binding domain"/>
    <property type="match status" value="1"/>
</dbReference>
<evidence type="ECO:0000256" key="6">
    <source>
        <dbReference type="ARBA" id="ARBA00022490"/>
    </source>
</evidence>
<dbReference type="InterPro" id="IPR001645">
    <property type="entry name" value="Folylpolyglutamate_synth"/>
</dbReference>
<sequence length="601" mass="67127">MMRVPTEAAAAAAFAFRVFLHFPIDIISSSSTSRTCWCCRRRYRPPLAFLRRTYSAFGAHRKSFEMCSNEEQTLYEKAITRLNFLQSNAQTLALARNQQESRPEWKLQETREFLEMIGISLDDIDRLNVVHITGTKGKGSTAAFLESILRSFGYKTGFYSSPHLVHVRERIRIDGRPISKRTFTQQFSRVYDAIFEHQKEVQCMPAYFKFLTLLAFRIFCDERVDVAIVEVGIGGQYDCTNVVRRPVVCAINTLDLDHTKVLGDTLPEIAWNKAGIAKPGAVMLSVQQPPDAMRVIEKRCVERQCPLFIVPPLADYRWPPSAKQPELGIAGPHQHTNASMALQLARIWLLKCHRRHIETADANGTGMPESNNNNSSRNNCGTIAASVDEQLQLDATTAVEGRNRLSAFTLTPGVAHALAQCRWEGRSQLLRHGQNIVFHLDGAHTPQSMQFCAQWFVQSSSDVAAASSSDSVQRLLLFHCTGDRSSAQLLPNLSGCRFGMALFCPAVIDPPDRPSSLGRDSTNVKLDLNAELRRCEQDREIWRQIHPDQPSEVLTCVSDALAKVHALADNNTGTELHVLVTGSLHLVGDFLAVLDPSKANE</sequence>
<comment type="function">
    <text evidence="17">Catalyzes conversion of folates to polyglutamate derivatives allowing concentration of folate compounds in the cell and the intracellular retention of these cofactors, which are important substrates for most of the folate-dependent enzymes that are involved in one-carbon transfer reactions involved in purine, pyrimidine and amino acid synthesis.</text>
</comment>
<keyword evidence="11" id="KW-0999">Mitochondrion inner membrane</keyword>
<dbReference type="NCBIfam" id="TIGR01499">
    <property type="entry name" value="folC"/>
    <property type="match status" value="1"/>
</dbReference>
<evidence type="ECO:0000256" key="15">
    <source>
        <dbReference type="ARBA" id="ARBA00023136"/>
    </source>
</evidence>
<proteinExistence type="inferred from homology"/>
<evidence type="ECO:0000256" key="19">
    <source>
        <dbReference type="PIRSR" id="PIRSR038895-2"/>
    </source>
</evidence>
<evidence type="ECO:0000256" key="12">
    <source>
        <dbReference type="ARBA" id="ARBA00022840"/>
    </source>
</evidence>
<evidence type="ECO:0000256" key="16">
    <source>
        <dbReference type="ARBA" id="ARBA00047493"/>
    </source>
</evidence>
<evidence type="ECO:0000256" key="14">
    <source>
        <dbReference type="ARBA" id="ARBA00023128"/>
    </source>
</evidence>
<evidence type="ECO:0000256" key="13">
    <source>
        <dbReference type="ARBA" id="ARBA00022842"/>
    </source>
</evidence>
<evidence type="ECO:0000313" key="21">
    <source>
        <dbReference type="WBParaSite" id="Gr19_v10_g9831.t1"/>
    </source>
</evidence>
<accession>A0A914IH11</accession>
<dbReference type="GO" id="GO:0004326">
    <property type="term" value="F:tetrahydrofolylpolyglutamate synthase activity"/>
    <property type="evidence" value="ECO:0007669"/>
    <property type="project" value="UniProtKB-EC"/>
</dbReference>
<dbReference type="GO" id="GO:0005829">
    <property type="term" value="C:cytosol"/>
    <property type="evidence" value="ECO:0007669"/>
    <property type="project" value="TreeGrafter"/>
</dbReference>
<comment type="subcellular location">
    <subcellularLocation>
        <location evidence="3">Cytoplasm</location>
    </subcellularLocation>
    <subcellularLocation>
        <location evidence="1">Mitochondrion inner membrane</location>
    </subcellularLocation>
    <subcellularLocation>
        <location evidence="2">Mitochondrion matrix</location>
    </subcellularLocation>
</comment>
<evidence type="ECO:0000256" key="4">
    <source>
        <dbReference type="ARBA" id="ARBA00005150"/>
    </source>
</evidence>
<keyword evidence="12 18" id="KW-0067">ATP-binding</keyword>
<evidence type="ECO:0000256" key="8">
    <source>
        <dbReference type="ARBA" id="ARBA00022598"/>
    </source>
</evidence>
<dbReference type="PANTHER" id="PTHR11136:SF5">
    <property type="entry name" value="FOLYLPOLYGLUTAMATE SYNTHASE, MITOCHONDRIAL"/>
    <property type="match status" value="1"/>
</dbReference>
<dbReference type="PANTHER" id="PTHR11136">
    <property type="entry name" value="FOLYLPOLYGLUTAMATE SYNTHASE-RELATED"/>
    <property type="match status" value="1"/>
</dbReference>
<keyword evidence="8 17" id="KW-0436">Ligase</keyword>
<dbReference type="PIRSF" id="PIRSF038895">
    <property type="entry name" value="FPGS"/>
    <property type="match status" value="1"/>
</dbReference>
<evidence type="ECO:0000256" key="18">
    <source>
        <dbReference type="PIRSR" id="PIRSR038895-1"/>
    </source>
</evidence>
<dbReference type="Proteomes" id="UP000887572">
    <property type="component" value="Unplaced"/>
</dbReference>
<dbReference type="EC" id="6.3.2.17" evidence="17"/>
<keyword evidence="13 19" id="KW-0460">Magnesium</keyword>
<evidence type="ECO:0000256" key="11">
    <source>
        <dbReference type="ARBA" id="ARBA00022792"/>
    </source>
</evidence>
<keyword evidence="14" id="KW-0496">Mitochondrion</keyword>
<feature type="binding site" evidence="19">
    <location>
        <position position="230"/>
    </location>
    <ligand>
        <name>Mg(2+)</name>
        <dbReference type="ChEBI" id="CHEBI:18420"/>
        <label>1</label>
    </ligand>
</feature>
<keyword evidence="9 19" id="KW-0479">Metal-binding</keyword>
<dbReference type="Gene3D" id="3.90.190.20">
    <property type="entry name" value="Mur ligase, C-terminal domain"/>
    <property type="match status" value="1"/>
</dbReference>
<dbReference type="GO" id="GO:0046872">
    <property type="term" value="F:metal ion binding"/>
    <property type="evidence" value="ECO:0007669"/>
    <property type="project" value="UniProtKB-KW"/>
</dbReference>
<evidence type="ECO:0000256" key="7">
    <source>
        <dbReference type="ARBA" id="ARBA00022563"/>
    </source>
</evidence>
<dbReference type="PROSITE" id="PS01011">
    <property type="entry name" value="FOLYLPOLYGLU_SYNT_1"/>
    <property type="match status" value="1"/>
</dbReference>
<feature type="binding site" evidence="18">
    <location>
        <position position="441"/>
    </location>
    <ligand>
        <name>ATP</name>
        <dbReference type="ChEBI" id="CHEBI:30616"/>
    </ligand>
</feature>
<evidence type="ECO:0000256" key="3">
    <source>
        <dbReference type="ARBA" id="ARBA00004496"/>
    </source>
</evidence>
<dbReference type="InterPro" id="IPR018109">
    <property type="entry name" value="Folylpolyglutamate_synth_CS"/>
</dbReference>
<protein>
    <recommendedName>
        <fullName evidence="17">Folylpolyglutamate synthase</fullName>
        <ecNumber evidence="17">6.3.2.17</ecNumber>
    </recommendedName>
    <alternativeName>
        <fullName evidence="17">Folylpoly-gamma-glutamate synthetase</fullName>
    </alternativeName>
    <alternativeName>
        <fullName evidence="17">Tetrahydrofolylpolyglutamate synthase</fullName>
    </alternativeName>
</protein>
<dbReference type="GO" id="GO:0005524">
    <property type="term" value="F:ATP binding"/>
    <property type="evidence" value="ECO:0007669"/>
    <property type="project" value="UniProtKB-KW"/>
</dbReference>
<evidence type="ECO:0000313" key="20">
    <source>
        <dbReference type="Proteomes" id="UP000887572"/>
    </source>
</evidence>
<keyword evidence="20" id="KW-1185">Reference proteome</keyword>
<dbReference type="WBParaSite" id="Gr19_v10_g9831.t1">
    <property type="protein sequence ID" value="Gr19_v10_g9831.t1"/>
    <property type="gene ID" value="Gr19_v10_g9831"/>
</dbReference>
<dbReference type="InterPro" id="IPR036565">
    <property type="entry name" value="Mur-like_cat_sf"/>
</dbReference>
<evidence type="ECO:0000256" key="17">
    <source>
        <dbReference type="PIRNR" id="PIRNR038895"/>
    </source>
</evidence>
<dbReference type="InterPro" id="IPR023600">
    <property type="entry name" value="Folylpolyglutamate_synth_euk"/>
</dbReference>
<feature type="binding site" evidence="19">
    <location>
        <position position="161"/>
    </location>
    <ligand>
        <name>Mg(2+)</name>
        <dbReference type="ChEBI" id="CHEBI:18420"/>
        <label>1</label>
    </ligand>
</feature>
<comment type="cofactor">
    <cofactor evidence="17">
        <name>a monovalent cation</name>
        <dbReference type="ChEBI" id="CHEBI:60242"/>
    </cofactor>
    <text evidence="17">A monovalent cation.</text>
</comment>
<evidence type="ECO:0000256" key="10">
    <source>
        <dbReference type="ARBA" id="ARBA00022741"/>
    </source>
</evidence>
<dbReference type="InterPro" id="IPR036615">
    <property type="entry name" value="Mur_ligase_C_dom_sf"/>
</dbReference>
<evidence type="ECO:0000256" key="1">
    <source>
        <dbReference type="ARBA" id="ARBA00004273"/>
    </source>
</evidence>
<dbReference type="Gene3D" id="3.40.1190.10">
    <property type="entry name" value="Mur-like, catalytic domain"/>
    <property type="match status" value="1"/>
</dbReference>
<feature type="binding site" evidence="18">
    <location>
        <position position="426"/>
    </location>
    <ligand>
        <name>ATP</name>
        <dbReference type="ChEBI" id="CHEBI:30616"/>
    </ligand>
</feature>
<keyword evidence="6" id="KW-0963">Cytoplasm</keyword>
<evidence type="ECO:0000256" key="5">
    <source>
        <dbReference type="ARBA" id="ARBA00008276"/>
    </source>
</evidence>
<organism evidence="20 21">
    <name type="scientific">Globodera rostochiensis</name>
    <name type="common">Golden nematode worm</name>
    <name type="synonym">Heterodera rostochiensis</name>
    <dbReference type="NCBI Taxonomy" id="31243"/>
    <lineage>
        <taxon>Eukaryota</taxon>
        <taxon>Metazoa</taxon>
        <taxon>Ecdysozoa</taxon>
        <taxon>Nematoda</taxon>
        <taxon>Chromadorea</taxon>
        <taxon>Rhabditida</taxon>
        <taxon>Tylenchina</taxon>
        <taxon>Tylenchomorpha</taxon>
        <taxon>Tylenchoidea</taxon>
        <taxon>Heteroderidae</taxon>
        <taxon>Heteroderinae</taxon>
        <taxon>Globodera</taxon>
    </lineage>
</organism>
<dbReference type="GO" id="GO:0005743">
    <property type="term" value="C:mitochondrial inner membrane"/>
    <property type="evidence" value="ECO:0007669"/>
    <property type="project" value="UniProtKB-SubCell"/>
</dbReference>
<dbReference type="SUPFAM" id="SSF53623">
    <property type="entry name" value="MurD-like peptide ligases, catalytic domain"/>
    <property type="match status" value="1"/>
</dbReference>
<comment type="similarity">
    <text evidence="5 17">Belongs to the folylpolyglutamate synthase family.</text>
</comment>
<comment type="catalytic activity">
    <reaction evidence="16 17">
        <text>(6S)-5,6,7,8-tetrahydrofolyl-(gamma-L-Glu)(n) + L-glutamate + ATP = (6S)-5,6,7,8-tetrahydrofolyl-(gamma-L-Glu)(n+1) + ADP + phosphate + H(+)</text>
        <dbReference type="Rhea" id="RHEA:10580"/>
        <dbReference type="Rhea" id="RHEA-COMP:14738"/>
        <dbReference type="Rhea" id="RHEA-COMP:14740"/>
        <dbReference type="ChEBI" id="CHEBI:15378"/>
        <dbReference type="ChEBI" id="CHEBI:29985"/>
        <dbReference type="ChEBI" id="CHEBI:30616"/>
        <dbReference type="ChEBI" id="CHEBI:43474"/>
        <dbReference type="ChEBI" id="CHEBI:141005"/>
        <dbReference type="ChEBI" id="CHEBI:456216"/>
        <dbReference type="EC" id="6.3.2.17"/>
    </reaction>
</comment>
<keyword evidence="10 18" id="KW-0547">Nucleotide-binding</keyword>